<dbReference type="RefSeq" id="WP_062320593.1">
    <property type="nucleotide sequence ID" value="NZ_BJWJ01000002.1"/>
</dbReference>
<dbReference type="SUPFAM" id="SSF51366">
    <property type="entry name" value="Ribulose-phoshate binding barrel"/>
    <property type="match status" value="1"/>
</dbReference>
<evidence type="ECO:0000256" key="7">
    <source>
        <dbReference type="ARBA" id="ARBA00023141"/>
    </source>
</evidence>
<keyword evidence="8 9" id="KW-0413">Isomerase</keyword>
<feature type="domain" description="N-(5'phosphoribosyl) anthranilate isomerase (PRAI)" evidence="10">
    <location>
        <begin position="7"/>
        <end position="197"/>
    </location>
</feature>
<dbReference type="Proteomes" id="UP000321773">
    <property type="component" value="Unassembled WGS sequence"/>
</dbReference>
<dbReference type="GO" id="GO:0016853">
    <property type="term" value="F:isomerase activity"/>
    <property type="evidence" value="ECO:0007669"/>
    <property type="project" value="UniProtKB-KW"/>
</dbReference>
<name>A0ABQ0VQ36_9BACI</name>
<reference evidence="11 12" key="1">
    <citation type="submission" date="2019-07" db="EMBL/GenBank/DDBJ databases">
        <title>Whole genome shotgun sequence of Halolactibacillus miurensis NBRC 100873.</title>
        <authorList>
            <person name="Hosoyama A."/>
            <person name="Uohara A."/>
            <person name="Ohji S."/>
            <person name="Ichikawa N."/>
        </authorList>
    </citation>
    <scope>NUCLEOTIDE SEQUENCE [LARGE SCALE GENOMIC DNA]</scope>
    <source>
        <strain evidence="11 12">NBRC 100873</strain>
    </source>
</reference>
<comment type="similarity">
    <text evidence="9">Belongs to the TrpF family.</text>
</comment>
<keyword evidence="12" id="KW-1185">Reference proteome</keyword>
<evidence type="ECO:0000313" key="12">
    <source>
        <dbReference type="Proteomes" id="UP000321773"/>
    </source>
</evidence>
<dbReference type="InterPro" id="IPR013785">
    <property type="entry name" value="Aldolase_TIM"/>
</dbReference>
<evidence type="ECO:0000313" key="11">
    <source>
        <dbReference type="EMBL" id="GEM03266.1"/>
    </source>
</evidence>
<organism evidence="11 12">
    <name type="scientific">Halolactibacillus miurensis</name>
    <dbReference type="NCBI Taxonomy" id="306541"/>
    <lineage>
        <taxon>Bacteria</taxon>
        <taxon>Bacillati</taxon>
        <taxon>Bacillota</taxon>
        <taxon>Bacilli</taxon>
        <taxon>Bacillales</taxon>
        <taxon>Bacillaceae</taxon>
        <taxon>Halolactibacillus</taxon>
    </lineage>
</organism>
<dbReference type="PANTHER" id="PTHR42894">
    <property type="entry name" value="N-(5'-PHOSPHORIBOSYL)ANTHRANILATE ISOMERASE"/>
    <property type="match status" value="1"/>
</dbReference>
<sequence>MNKAPLVKICGVTDIETAQVVEQGGADFIGFVFAESKRQVTPDVAKTLIRSLETSIKTVGVFVDCPKDTVEKIASDIGLDYVQLHGSETPAELRTYHVPCIKALKLQTADDVKQLKAYDGVCDYLLVDGALPGSGESFDWTWLTDIDLHTPVLLAGGLTVDNLNAAKQLNNVSGFDVSSGVETEGKKNHHKITAFIDKAKGRGKHVSTTK</sequence>
<dbReference type="InterPro" id="IPR044643">
    <property type="entry name" value="TrpF_fam"/>
</dbReference>
<comment type="pathway">
    <text evidence="2 9">Amino-acid biosynthesis; L-tryptophan biosynthesis; L-tryptophan from chorismate: step 3/5.</text>
</comment>
<dbReference type="InterPro" id="IPR011060">
    <property type="entry name" value="RibuloseP-bd_barrel"/>
</dbReference>
<evidence type="ECO:0000256" key="3">
    <source>
        <dbReference type="ARBA" id="ARBA00012572"/>
    </source>
</evidence>
<evidence type="ECO:0000256" key="2">
    <source>
        <dbReference type="ARBA" id="ARBA00004664"/>
    </source>
</evidence>
<evidence type="ECO:0000256" key="5">
    <source>
        <dbReference type="ARBA" id="ARBA00022605"/>
    </source>
</evidence>
<keyword evidence="6 9" id="KW-0822">Tryptophan biosynthesis</keyword>
<dbReference type="InterPro" id="IPR001240">
    <property type="entry name" value="PRAI_dom"/>
</dbReference>
<evidence type="ECO:0000256" key="9">
    <source>
        <dbReference type="HAMAP-Rule" id="MF_00135"/>
    </source>
</evidence>
<evidence type="ECO:0000256" key="1">
    <source>
        <dbReference type="ARBA" id="ARBA00001164"/>
    </source>
</evidence>
<dbReference type="CDD" id="cd00405">
    <property type="entry name" value="PRAI"/>
    <property type="match status" value="1"/>
</dbReference>
<proteinExistence type="inferred from homology"/>
<evidence type="ECO:0000259" key="10">
    <source>
        <dbReference type="Pfam" id="PF00697"/>
    </source>
</evidence>
<comment type="catalytic activity">
    <reaction evidence="1 9">
        <text>N-(5-phospho-beta-D-ribosyl)anthranilate = 1-(2-carboxyphenylamino)-1-deoxy-D-ribulose 5-phosphate</text>
        <dbReference type="Rhea" id="RHEA:21540"/>
        <dbReference type="ChEBI" id="CHEBI:18277"/>
        <dbReference type="ChEBI" id="CHEBI:58613"/>
        <dbReference type="EC" id="5.3.1.24"/>
    </reaction>
</comment>
<comment type="caution">
    <text evidence="11">The sequence shown here is derived from an EMBL/GenBank/DDBJ whole genome shotgun (WGS) entry which is preliminary data.</text>
</comment>
<evidence type="ECO:0000256" key="8">
    <source>
        <dbReference type="ARBA" id="ARBA00023235"/>
    </source>
</evidence>
<gene>
    <name evidence="9 11" type="primary">trpF</name>
    <name evidence="11" type="ORF">HMI01_02540</name>
</gene>
<dbReference type="PANTHER" id="PTHR42894:SF1">
    <property type="entry name" value="N-(5'-PHOSPHORIBOSYL)ANTHRANILATE ISOMERASE"/>
    <property type="match status" value="1"/>
</dbReference>
<protein>
    <recommendedName>
        <fullName evidence="4 9">N-(5'-phosphoribosyl)anthranilate isomerase</fullName>
        <shortName evidence="9">PRAI</shortName>
        <ecNumber evidence="3 9">5.3.1.24</ecNumber>
    </recommendedName>
</protein>
<evidence type="ECO:0000256" key="4">
    <source>
        <dbReference type="ARBA" id="ARBA00022272"/>
    </source>
</evidence>
<keyword evidence="5 9" id="KW-0028">Amino-acid biosynthesis</keyword>
<evidence type="ECO:0000256" key="6">
    <source>
        <dbReference type="ARBA" id="ARBA00022822"/>
    </source>
</evidence>
<dbReference type="Gene3D" id="3.20.20.70">
    <property type="entry name" value="Aldolase class I"/>
    <property type="match status" value="1"/>
</dbReference>
<keyword evidence="7 9" id="KW-0057">Aromatic amino acid biosynthesis</keyword>
<dbReference type="EC" id="5.3.1.24" evidence="3 9"/>
<dbReference type="EMBL" id="BJWJ01000002">
    <property type="protein sequence ID" value="GEM03266.1"/>
    <property type="molecule type" value="Genomic_DNA"/>
</dbReference>
<dbReference type="HAMAP" id="MF_00135">
    <property type="entry name" value="PRAI"/>
    <property type="match status" value="1"/>
</dbReference>
<accession>A0ABQ0VQ36</accession>
<dbReference type="Pfam" id="PF00697">
    <property type="entry name" value="PRAI"/>
    <property type="match status" value="1"/>
</dbReference>